<feature type="transmembrane region" description="Helical" evidence="6">
    <location>
        <begin position="245"/>
        <end position="263"/>
    </location>
</feature>
<comment type="subcellular location">
    <subcellularLocation>
        <location evidence="1">Cell membrane</location>
        <topology evidence="1">Multi-pass membrane protein</topology>
    </subcellularLocation>
</comment>
<keyword evidence="4 6" id="KW-1133">Transmembrane helix</keyword>
<evidence type="ECO:0000256" key="1">
    <source>
        <dbReference type="ARBA" id="ARBA00004651"/>
    </source>
</evidence>
<evidence type="ECO:0000313" key="9">
    <source>
        <dbReference type="Proteomes" id="UP000237839"/>
    </source>
</evidence>
<feature type="transmembrane region" description="Helical" evidence="6">
    <location>
        <begin position="152"/>
        <end position="170"/>
    </location>
</feature>
<organism evidence="8 9">
    <name type="scientific">Solimicrobium silvestre</name>
    <dbReference type="NCBI Taxonomy" id="2099400"/>
    <lineage>
        <taxon>Bacteria</taxon>
        <taxon>Pseudomonadati</taxon>
        <taxon>Pseudomonadota</taxon>
        <taxon>Betaproteobacteria</taxon>
        <taxon>Burkholderiales</taxon>
        <taxon>Oxalobacteraceae</taxon>
        <taxon>Solimicrobium</taxon>
    </lineage>
</organism>
<dbReference type="PANTHER" id="PTHR42920">
    <property type="entry name" value="OS03G0707200 PROTEIN-RELATED"/>
    <property type="match status" value="1"/>
</dbReference>
<dbReference type="Gene3D" id="1.10.3730.20">
    <property type="match status" value="1"/>
</dbReference>
<dbReference type="InterPro" id="IPR000620">
    <property type="entry name" value="EamA_dom"/>
</dbReference>
<name>A0A2S9GUT3_9BURK</name>
<evidence type="ECO:0000256" key="6">
    <source>
        <dbReference type="SAM" id="Phobius"/>
    </source>
</evidence>
<dbReference type="AlphaFoldDB" id="A0A2S9GUT3"/>
<reference evidence="8 9" key="1">
    <citation type="submission" date="2018-02" db="EMBL/GenBank/DDBJ databases">
        <title>Solimicrobium silvestre gen. nov., sp. nov., isolated from alpine forest soil.</title>
        <authorList>
            <person name="Margesin R."/>
            <person name="Albuquerque L."/>
            <person name="Zhang D.-C."/>
            <person name="Froufe H.J.C."/>
            <person name="Severino R."/>
            <person name="Roxo I."/>
            <person name="Egas C."/>
            <person name="Da Costa M.S."/>
        </authorList>
    </citation>
    <scope>NUCLEOTIDE SEQUENCE [LARGE SCALE GENOMIC DNA]</scope>
    <source>
        <strain evidence="8 9">S20-91</strain>
    </source>
</reference>
<protein>
    <submittedName>
        <fullName evidence="8">EamA-like transporter family</fullName>
    </submittedName>
</protein>
<keyword evidence="9" id="KW-1185">Reference proteome</keyword>
<feature type="transmembrane region" description="Helical" evidence="6">
    <location>
        <begin position="37"/>
        <end position="54"/>
    </location>
</feature>
<evidence type="ECO:0000259" key="7">
    <source>
        <dbReference type="Pfam" id="PF00892"/>
    </source>
</evidence>
<sequence length="309" mass="33401">MNRIYLRLIGATFLWATVFHVGKFALAEFSPLAIATWRYSIAAIILLAMTLPAIRSNWQQIKSHWPILFILALLGVVGFALFIFYGLRLTSPVNASLIMAFNPALIIVLSSLFNREPVSRQQISGLLLGLCGVLIVVSHASLNALINLSFSKGDLLVGVASLCWAAYCVLPKRYASSIPSAQLSAVTIITAAILMLVMAGFSASDMPQLPRTGMLFVLLFLGLFGTVIPYLWWNQGVQKIGPAKAGVFMNLVPIFASLIGVVLGQQLQASQLAGASLVIIGVLITSIKFNKAGNKVMNKNDQHKLAAFK</sequence>
<feature type="transmembrane region" description="Helical" evidence="6">
    <location>
        <begin position="269"/>
        <end position="289"/>
    </location>
</feature>
<feature type="transmembrane region" description="Helical" evidence="6">
    <location>
        <begin position="182"/>
        <end position="201"/>
    </location>
</feature>
<dbReference type="SUPFAM" id="SSF103481">
    <property type="entry name" value="Multidrug resistance efflux transporter EmrE"/>
    <property type="match status" value="2"/>
</dbReference>
<accession>A0A2S9GUT3</accession>
<comment type="caution">
    <text evidence="8">The sequence shown here is derived from an EMBL/GenBank/DDBJ whole genome shotgun (WGS) entry which is preliminary data.</text>
</comment>
<evidence type="ECO:0000256" key="4">
    <source>
        <dbReference type="ARBA" id="ARBA00022989"/>
    </source>
</evidence>
<feature type="transmembrane region" description="Helical" evidence="6">
    <location>
        <begin position="125"/>
        <end position="146"/>
    </location>
</feature>
<proteinExistence type="predicted"/>
<keyword evidence="2" id="KW-1003">Cell membrane</keyword>
<keyword evidence="3 6" id="KW-0812">Transmembrane</keyword>
<feature type="domain" description="EamA" evidence="7">
    <location>
        <begin position="152"/>
        <end position="286"/>
    </location>
</feature>
<feature type="transmembrane region" description="Helical" evidence="6">
    <location>
        <begin position="93"/>
        <end position="113"/>
    </location>
</feature>
<evidence type="ECO:0000256" key="2">
    <source>
        <dbReference type="ARBA" id="ARBA00022475"/>
    </source>
</evidence>
<gene>
    <name evidence="8" type="ORF">S2091_3770</name>
</gene>
<feature type="transmembrane region" description="Helical" evidence="6">
    <location>
        <begin position="66"/>
        <end position="87"/>
    </location>
</feature>
<feature type="transmembrane region" description="Helical" evidence="6">
    <location>
        <begin position="213"/>
        <end position="233"/>
    </location>
</feature>
<evidence type="ECO:0000256" key="3">
    <source>
        <dbReference type="ARBA" id="ARBA00022692"/>
    </source>
</evidence>
<dbReference type="InterPro" id="IPR051258">
    <property type="entry name" value="Diverse_Substrate_Transporter"/>
</dbReference>
<dbReference type="GO" id="GO:0005886">
    <property type="term" value="C:plasma membrane"/>
    <property type="evidence" value="ECO:0007669"/>
    <property type="project" value="UniProtKB-SubCell"/>
</dbReference>
<dbReference type="Pfam" id="PF00892">
    <property type="entry name" value="EamA"/>
    <property type="match status" value="2"/>
</dbReference>
<dbReference type="EMBL" id="PUGF01000022">
    <property type="protein sequence ID" value="PRC91492.1"/>
    <property type="molecule type" value="Genomic_DNA"/>
</dbReference>
<dbReference type="PANTHER" id="PTHR42920:SF11">
    <property type="entry name" value="INNER MEMBRANE PROTEIN YTFF"/>
    <property type="match status" value="1"/>
</dbReference>
<keyword evidence="5 6" id="KW-0472">Membrane</keyword>
<dbReference type="Proteomes" id="UP000237839">
    <property type="component" value="Unassembled WGS sequence"/>
</dbReference>
<dbReference type="InterPro" id="IPR037185">
    <property type="entry name" value="EmrE-like"/>
</dbReference>
<feature type="domain" description="EamA" evidence="7">
    <location>
        <begin position="5"/>
        <end position="137"/>
    </location>
</feature>
<evidence type="ECO:0000256" key="5">
    <source>
        <dbReference type="ARBA" id="ARBA00023136"/>
    </source>
</evidence>
<evidence type="ECO:0000313" key="8">
    <source>
        <dbReference type="EMBL" id="PRC91492.1"/>
    </source>
</evidence>